<accession>A0A3S8Z6G1</accession>
<dbReference type="KEGG" id="fsl:EJO69_01070"/>
<dbReference type="RefSeq" id="WP_126038065.1">
    <property type="nucleotide sequence ID" value="NZ_CP034438.1"/>
</dbReference>
<protein>
    <submittedName>
        <fullName evidence="2">ROK family protein</fullName>
    </submittedName>
</protein>
<dbReference type="PANTHER" id="PTHR18964">
    <property type="entry name" value="ROK (REPRESSOR, ORF, KINASE) FAMILY"/>
    <property type="match status" value="1"/>
</dbReference>
<proteinExistence type="inferred from homology"/>
<organism evidence="2 3">
    <name type="scientific">Flaviflexus salsibiostraticola</name>
    <dbReference type="NCBI Taxonomy" id="1282737"/>
    <lineage>
        <taxon>Bacteria</taxon>
        <taxon>Bacillati</taxon>
        <taxon>Actinomycetota</taxon>
        <taxon>Actinomycetes</taxon>
        <taxon>Actinomycetales</taxon>
        <taxon>Actinomycetaceae</taxon>
        <taxon>Flaviflexus</taxon>
    </lineage>
</organism>
<dbReference type="Gene3D" id="3.30.420.40">
    <property type="match status" value="2"/>
</dbReference>
<gene>
    <name evidence="2" type="ORF">EJO69_01070</name>
</gene>
<comment type="similarity">
    <text evidence="1">Belongs to the ROK (NagC/XylR) family.</text>
</comment>
<dbReference type="InterPro" id="IPR043129">
    <property type="entry name" value="ATPase_NBD"/>
</dbReference>
<dbReference type="SUPFAM" id="SSF53067">
    <property type="entry name" value="Actin-like ATPase domain"/>
    <property type="match status" value="1"/>
</dbReference>
<evidence type="ECO:0000313" key="3">
    <source>
        <dbReference type="Proteomes" id="UP000270021"/>
    </source>
</evidence>
<sequence length="263" mass="27449">MIALGIDIGGSGIKGAPVDLSTGKLQGRRHRIPTPETSSPANVAAVVTEIVDGFDLPPDTPVGIALPAPIIHGVVTWMANLDQAWVGTDASSLFREALGCPVTVANDADAAGYGEAEYGAAHGVPGSILVTTLGTGIGSALVVNHELVPNTEFGHITLPNGKEAEHWASSAVKDRHDLSWEDWAARLQDVYSQYEMLLSPDLIIVGGGISKDAEKYLPLLTTRAPIVAATLKNRAGIIGAAALAARESAAHVKKRKKKPGRHS</sequence>
<dbReference type="Pfam" id="PF00480">
    <property type="entry name" value="ROK"/>
    <property type="match status" value="1"/>
</dbReference>
<dbReference type="NCBIfam" id="NF045942">
    <property type="entry name" value="PolPhglucPhase"/>
    <property type="match status" value="1"/>
</dbReference>
<dbReference type="PANTHER" id="PTHR18964:SF146">
    <property type="entry name" value="POLYPHOSPHATE GLUCOKINASE"/>
    <property type="match status" value="1"/>
</dbReference>
<dbReference type="InterPro" id="IPR000600">
    <property type="entry name" value="ROK"/>
</dbReference>
<name>A0A3S8Z6G1_9ACTO</name>
<dbReference type="AlphaFoldDB" id="A0A3S8Z6G1"/>
<evidence type="ECO:0000313" key="2">
    <source>
        <dbReference type="EMBL" id="AZN29043.1"/>
    </source>
</evidence>
<keyword evidence="3" id="KW-1185">Reference proteome</keyword>
<dbReference type="Proteomes" id="UP000270021">
    <property type="component" value="Chromosome"/>
</dbReference>
<dbReference type="CDD" id="cd24058">
    <property type="entry name" value="ASKHA_NBD_ROK_PPGK"/>
    <property type="match status" value="1"/>
</dbReference>
<dbReference type="EMBL" id="CP034438">
    <property type="protein sequence ID" value="AZN29043.1"/>
    <property type="molecule type" value="Genomic_DNA"/>
</dbReference>
<evidence type="ECO:0000256" key="1">
    <source>
        <dbReference type="ARBA" id="ARBA00006479"/>
    </source>
</evidence>
<reference evidence="2 3" key="1">
    <citation type="submission" date="2018-12" db="EMBL/GenBank/DDBJ databases">
        <title>Complete genome sequence of Flaviflexus salsibiostraticola KCTC 33148.</title>
        <authorList>
            <person name="Bae J.-W."/>
        </authorList>
    </citation>
    <scope>NUCLEOTIDE SEQUENCE [LARGE SCALE GENOMIC DNA]</scope>
    <source>
        <strain evidence="2 3">KCTC 33148</strain>
    </source>
</reference>
<dbReference type="OrthoDB" id="849313at2"/>